<reference evidence="1" key="1">
    <citation type="journal article" date="2020" name="bioRxiv">
        <title>Whole genome comparisons of ergot fungi reveals the divergence and evolution of species within the genus Claviceps are the result of varying mechanisms driving genome evolution and host range expansion.</title>
        <authorList>
            <person name="Wyka S.A."/>
            <person name="Mondo S.J."/>
            <person name="Liu M."/>
            <person name="Dettman J."/>
            <person name="Nalam V."/>
            <person name="Broders K.D."/>
        </authorList>
    </citation>
    <scope>NUCLEOTIDE SEQUENCE</scope>
    <source>
        <strain evidence="1">CCC 1102</strain>
    </source>
</reference>
<dbReference type="Gene3D" id="1.10.510.10">
    <property type="entry name" value="Transferase(Phosphotransferase) domain 1"/>
    <property type="match status" value="1"/>
</dbReference>
<dbReference type="SUPFAM" id="SSF56112">
    <property type="entry name" value="Protein kinase-like (PK-like)"/>
    <property type="match status" value="1"/>
</dbReference>
<name>A0A9P7MSP8_9HYPO</name>
<evidence type="ECO:0000313" key="2">
    <source>
        <dbReference type="Proteomes" id="UP000784919"/>
    </source>
</evidence>
<dbReference type="OrthoDB" id="5979581at2759"/>
<sequence length="189" mass="20815">MSMILMIKQLTCTDPHVGNIGIALPQLEQFEEDDITGYFSSPEIIPVVPRDPKFPMNSIPPYLVQSVIMTDFLKLMKALPAGSVTVKILGFGRAYRISQAVPNLLGAAPEKIRPPEVVLHELCDGRIGSTWSEVADIWALGCTIIFSRQSNSVDLPQKLGRKFGKRKIGNTEIVGISALPLLIDSQPRY</sequence>
<proteinExistence type="predicted"/>
<evidence type="ECO:0000313" key="1">
    <source>
        <dbReference type="EMBL" id="KAG5966512.1"/>
    </source>
</evidence>
<gene>
    <name evidence="1" type="ORF">E4U56_001265</name>
</gene>
<dbReference type="AlphaFoldDB" id="A0A9P7MSP8"/>
<dbReference type="EMBL" id="SRPS01000134">
    <property type="protein sequence ID" value="KAG5966512.1"/>
    <property type="molecule type" value="Genomic_DNA"/>
</dbReference>
<organism evidence="1 2">
    <name type="scientific">Claviceps arundinis</name>
    <dbReference type="NCBI Taxonomy" id="1623583"/>
    <lineage>
        <taxon>Eukaryota</taxon>
        <taxon>Fungi</taxon>
        <taxon>Dikarya</taxon>
        <taxon>Ascomycota</taxon>
        <taxon>Pezizomycotina</taxon>
        <taxon>Sordariomycetes</taxon>
        <taxon>Hypocreomycetidae</taxon>
        <taxon>Hypocreales</taxon>
        <taxon>Clavicipitaceae</taxon>
        <taxon>Claviceps</taxon>
    </lineage>
</organism>
<dbReference type="InterPro" id="IPR011009">
    <property type="entry name" value="Kinase-like_dom_sf"/>
</dbReference>
<comment type="caution">
    <text evidence="1">The sequence shown here is derived from an EMBL/GenBank/DDBJ whole genome shotgun (WGS) entry which is preliminary data.</text>
</comment>
<protein>
    <submittedName>
        <fullName evidence="1">Uncharacterized protein</fullName>
    </submittedName>
</protein>
<dbReference type="Proteomes" id="UP000784919">
    <property type="component" value="Unassembled WGS sequence"/>
</dbReference>
<accession>A0A9P7MSP8</accession>